<name>A0AAV2KP43_KNICA</name>
<dbReference type="SMART" id="SM01391">
    <property type="entry name" value="Filament"/>
    <property type="match status" value="1"/>
</dbReference>
<feature type="compositionally biased region" description="Low complexity" evidence="4">
    <location>
        <begin position="402"/>
        <end position="469"/>
    </location>
</feature>
<gene>
    <name evidence="6" type="ORF">KC01_LOCUS18801</name>
</gene>
<dbReference type="EMBL" id="OZ035840">
    <property type="protein sequence ID" value="CAL1589134.1"/>
    <property type="molecule type" value="Genomic_DNA"/>
</dbReference>
<evidence type="ECO:0000256" key="3">
    <source>
        <dbReference type="SAM" id="Coils"/>
    </source>
</evidence>
<accession>A0AAV2KP43</accession>
<dbReference type="PANTHER" id="PTHR23239">
    <property type="entry name" value="INTERMEDIATE FILAMENT"/>
    <property type="match status" value="1"/>
</dbReference>
<feature type="coiled-coil region" evidence="3">
    <location>
        <begin position="224"/>
        <end position="304"/>
    </location>
</feature>
<dbReference type="SUPFAM" id="SSF64593">
    <property type="entry name" value="Intermediate filament protein, coiled coil region"/>
    <property type="match status" value="1"/>
</dbReference>
<evidence type="ECO:0000256" key="1">
    <source>
        <dbReference type="ARBA" id="ARBA00022754"/>
    </source>
</evidence>
<feature type="compositionally biased region" description="Low complexity" evidence="4">
    <location>
        <begin position="378"/>
        <end position="395"/>
    </location>
</feature>
<evidence type="ECO:0000313" key="7">
    <source>
        <dbReference type="Proteomes" id="UP001497482"/>
    </source>
</evidence>
<dbReference type="InterPro" id="IPR039008">
    <property type="entry name" value="IF_rod_dom"/>
</dbReference>
<keyword evidence="1" id="KW-0403">Intermediate filament</keyword>
<dbReference type="PANTHER" id="PTHR23239:SF344">
    <property type="entry name" value="KERATIN, TYPE I CYTOSKELETAL 15-LIKE"/>
    <property type="match status" value="1"/>
</dbReference>
<feature type="region of interest" description="Disordered" evidence="4">
    <location>
        <begin position="353"/>
        <end position="635"/>
    </location>
</feature>
<evidence type="ECO:0000256" key="4">
    <source>
        <dbReference type="SAM" id="MobiDB-lite"/>
    </source>
</evidence>
<protein>
    <recommendedName>
        <fullName evidence="5">IF rod domain-containing protein</fullName>
    </recommendedName>
</protein>
<dbReference type="AlphaFoldDB" id="A0AAV2KP43"/>
<evidence type="ECO:0000259" key="5">
    <source>
        <dbReference type="SMART" id="SM01391"/>
    </source>
</evidence>
<evidence type="ECO:0000313" key="6">
    <source>
        <dbReference type="EMBL" id="CAL1589134.1"/>
    </source>
</evidence>
<proteinExistence type="predicted"/>
<dbReference type="GO" id="GO:0005882">
    <property type="term" value="C:intermediate filament"/>
    <property type="evidence" value="ECO:0007669"/>
    <property type="project" value="UniProtKB-KW"/>
</dbReference>
<feature type="domain" description="IF rod" evidence="5">
    <location>
        <begin position="31"/>
        <end position="319"/>
    </location>
</feature>
<dbReference type="InterPro" id="IPR002957">
    <property type="entry name" value="Keratin_I"/>
</dbReference>
<organism evidence="6 7">
    <name type="scientific">Knipowitschia caucasica</name>
    <name type="common">Caucasian dwarf goby</name>
    <name type="synonym">Pomatoschistus caucasicus</name>
    <dbReference type="NCBI Taxonomy" id="637954"/>
    <lineage>
        <taxon>Eukaryota</taxon>
        <taxon>Metazoa</taxon>
        <taxon>Chordata</taxon>
        <taxon>Craniata</taxon>
        <taxon>Vertebrata</taxon>
        <taxon>Euteleostomi</taxon>
        <taxon>Actinopterygii</taxon>
        <taxon>Neopterygii</taxon>
        <taxon>Teleostei</taxon>
        <taxon>Neoteleostei</taxon>
        <taxon>Acanthomorphata</taxon>
        <taxon>Gobiaria</taxon>
        <taxon>Gobiiformes</taxon>
        <taxon>Gobioidei</taxon>
        <taxon>Gobiidae</taxon>
        <taxon>Gobiinae</taxon>
        <taxon>Knipowitschia</taxon>
    </lineage>
</organism>
<evidence type="ECO:0000256" key="2">
    <source>
        <dbReference type="ARBA" id="ARBA00023054"/>
    </source>
</evidence>
<keyword evidence="2 3" id="KW-0175">Coiled coil</keyword>
<sequence length="771" mass="84140">MEQQLPHEPEVGGAMRPLRVPGPGLDLDQSQNKPMLQNLNGRLCCYLQQVRCLESSNQALEQQIEAELHRRSPGDKTHLKNQETSNDLRDQISVCVWECALLKLHCLGTELTATDYECTAVRTERQQVEAELTDLKLLWAELQERHLTDLNQEVCAKEAELRGLKAQHHQDVQQLLSQDLGVSVQLQTRPSFPDVSLQLQTASEPTLTWSLHTAAGGARVSEDAEQLRTTASNLQKELEQLRQQNFSLEASALDHMGALELLLAQSQLRASRLCNELQTTLEEEEDLRERHESDRRIVESLREELWRYRELLQEPQGDHSGLSPNLKWTGPVIQVSAPKSPRSIYAGQRVQNHSGFDQAPKRVTINPEVKVQTPSPGTSKEPFTTTSEETTTGVSKCETEAGETTPEAETTDALTTPEAETTDALTAPEAETTDALTAPEAETTDALTTPEAETTDALTTPEAETTDALMTPEAETTDALTAPEAETTDALRTPEAETTDALTAPEAETTDALTTPEAETTDALTAPETETTDALTAPEAEITDALTTPEAETTDALTAPEAETTDALTAPEAETTDALTAPEAEITDALTAPEAETTDALTTPEAETTDALTAPEAETTDALTAPEAETTDALRTPIDSVNVPRKKAFLIVKIIEENMSKTDVEPLESLTQELVLYSECGDKVESSAAEVTEGGVDEDTDGKRSQTHVVVVKITEEIQDSVHKTNAINHNEEAGHMEAILRKNPASTSQLRNNWMSNLSTQKVHTQAKRI</sequence>
<dbReference type="GO" id="GO:0005198">
    <property type="term" value="F:structural molecule activity"/>
    <property type="evidence" value="ECO:0007669"/>
    <property type="project" value="InterPro"/>
</dbReference>
<dbReference type="Pfam" id="PF00038">
    <property type="entry name" value="Filament"/>
    <property type="match status" value="1"/>
</dbReference>
<reference evidence="6 7" key="1">
    <citation type="submission" date="2024-04" db="EMBL/GenBank/DDBJ databases">
        <authorList>
            <person name="Waldvogel A.-M."/>
            <person name="Schoenle A."/>
        </authorList>
    </citation>
    <scope>NUCLEOTIDE SEQUENCE [LARGE SCALE GENOMIC DNA]</scope>
</reference>
<dbReference type="Proteomes" id="UP001497482">
    <property type="component" value="Chromosome 18"/>
</dbReference>
<keyword evidence="7" id="KW-1185">Reference proteome</keyword>